<feature type="domain" description="PRC-barrel" evidence="3">
    <location>
        <begin position="148"/>
        <end position="218"/>
    </location>
</feature>
<keyword evidence="1" id="KW-0812">Transmembrane</keyword>
<feature type="transmembrane region" description="Helical" evidence="1">
    <location>
        <begin position="12"/>
        <end position="30"/>
    </location>
</feature>
<keyword evidence="1" id="KW-0472">Membrane</keyword>
<dbReference type="AlphaFoldDB" id="A0AA48HB19"/>
<reference evidence="4 5" key="1">
    <citation type="submission" date="2023-01" db="EMBL/GenBank/DDBJ databases">
        <title>Complete genome sequence of Roseicyclus marinus strain Dej080120_10.</title>
        <authorList>
            <person name="Ueki S."/>
            <person name="Maruyama F."/>
        </authorList>
    </citation>
    <scope>NUCLEOTIDE SEQUENCE [LARGE SCALE GENOMIC DNA]</scope>
    <source>
        <strain evidence="4 5">Dej080120_10</strain>
    </source>
</reference>
<keyword evidence="5" id="KW-1185">Reference proteome</keyword>
<name>A0AA48HB19_9RHOB</name>
<dbReference type="InterPro" id="IPR037097">
    <property type="entry name" value="Photo_RC_H_N_sf"/>
</dbReference>
<dbReference type="GO" id="GO:0019684">
    <property type="term" value="P:photosynthesis, light reaction"/>
    <property type="evidence" value="ECO:0007669"/>
    <property type="project" value="InterPro"/>
</dbReference>
<dbReference type="Pfam" id="PF03967">
    <property type="entry name" value="PRCH"/>
    <property type="match status" value="1"/>
</dbReference>
<dbReference type="SUPFAM" id="SSF50346">
    <property type="entry name" value="PRC-barrel domain"/>
    <property type="match status" value="1"/>
</dbReference>
<dbReference type="SUPFAM" id="SSF81490">
    <property type="entry name" value="Photosystem II reaction centre subunit H, transmembrane region"/>
    <property type="match status" value="1"/>
</dbReference>
<evidence type="ECO:0000259" key="3">
    <source>
        <dbReference type="Pfam" id="PF05239"/>
    </source>
</evidence>
<dbReference type="GO" id="GO:0030077">
    <property type="term" value="C:plasma membrane light-harvesting complex"/>
    <property type="evidence" value="ECO:0007669"/>
    <property type="project" value="InterPro"/>
</dbReference>
<organism evidence="4 5">
    <name type="scientific">Roseicyclus marinus</name>
    <dbReference type="NCBI Taxonomy" id="2161673"/>
    <lineage>
        <taxon>Bacteria</taxon>
        <taxon>Pseudomonadati</taxon>
        <taxon>Pseudomonadota</taxon>
        <taxon>Alphaproteobacteria</taxon>
        <taxon>Rhodobacterales</taxon>
        <taxon>Roseobacteraceae</taxon>
        <taxon>Roseicyclus</taxon>
    </lineage>
</organism>
<evidence type="ECO:0000259" key="2">
    <source>
        <dbReference type="Pfam" id="PF03967"/>
    </source>
</evidence>
<dbReference type="InterPro" id="IPR014747">
    <property type="entry name" value="Bac_photo_RC_H_C"/>
</dbReference>
<dbReference type="InterPro" id="IPR015810">
    <property type="entry name" value="Photo_RC_H_N"/>
</dbReference>
<dbReference type="KEGG" id="rmai:MACH21_33040"/>
<dbReference type="InterPro" id="IPR011033">
    <property type="entry name" value="PRC_barrel-like_sf"/>
</dbReference>
<feature type="domain" description="Photosynthetic reaction centre H subunit N-terminal" evidence="2">
    <location>
        <begin position="4"/>
        <end position="139"/>
    </location>
</feature>
<dbReference type="EMBL" id="AP027266">
    <property type="protein sequence ID" value="BDW87127.1"/>
    <property type="molecule type" value="Genomic_DNA"/>
</dbReference>
<dbReference type="RefSeq" id="WP_338273211.1">
    <property type="nucleotide sequence ID" value="NZ_AP027266.1"/>
</dbReference>
<sequence>MENAFFGNFDLASLSIWLFWIFFALLIYYLQTENMREGYPLENEDGTAAPNQGPFPVPDPKTFKLMHGRGEVTVPSPENEAAHRRADLPLTKAAHNASNGYPYEPVGDAMLAGVGSGAWTPRRDVPELDGHGHAKIVPMGQTDSFRVSAGSDPRGMPVVAGDGAVVGTISDMWVDAPEQLVRYLEIELDADHGGGTRLVPIHFCRIWGGKVKINAIYGKHFAAVPLTKSSTQITLLEEEKISAYYGAGILYASQDRIDPLL</sequence>
<dbReference type="InterPro" id="IPR005652">
    <property type="entry name" value="Photo_RC_H"/>
</dbReference>
<keyword evidence="1" id="KW-1133">Transmembrane helix</keyword>
<accession>A0AA48HB19</accession>
<dbReference type="NCBIfam" id="TIGR01150">
    <property type="entry name" value="puhA"/>
    <property type="match status" value="1"/>
</dbReference>
<dbReference type="InterPro" id="IPR027275">
    <property type="entry name" value="PRC-brl_dom"/>
</dbReference>
<evidence type="ECO:0000313" key="4">
    <source>
        <dbReference type="EMBL" id="BDW87127.1"/>
    </source>
</evidence>
<evidence type="ECO:0000313" key="5">
    <source>
        <dbReference type="Proteomes" id="UP001337723"/>
    </source>
</evidence>
<proteinExistence type="predicted"/>
<dbReference type="Pfam" id="PF05239">
    <property type="entry name" value="PRC"/>
    <property type="match status" value="1"/>
</dbReference>
<evidence type="ECO:0000256" key="1">
    <source>
        <dbReference type="SAM" id="Phobius"/>
    </source>
</evidence>
<dbReference type="Gene3D" id="4.10.540.10">
    <property type="entry name" value="Photosynthetic reaction centre, H subunit, N-terminal domain"/>
    <property type="match status" value="1"/>
</dbReference>
<dbReference type="Gene3D" id="3.90.50.10">
    <property type="entry name" value="Photosynthetic Reaction Center, subunit H, domain 2"/>
    <property type="match status" value="1"/>
</dbReference>
<protein>
    <submittedName>
        <fullName evidence="4">Reaction center protein H chain</fullName>
    </submittedName>
</protein>
<gene>
    <name evidence="4" type="primary">puhA</name>
    <name evidence="4" type="ORF">MACH21_33040</name>
</gene>
<dbReference type="Proteomes" id="UP001337723">
    <property type="component" value="Chromosome"/>
</dbReference>